<proteinExistence type="predicted"/>
<evidence type="ECO:0000313" key="2">
    <source>
        <dbReference type="Proteomes" id="UP000308199"/>
    </source>
</evidence>
<comment type="caution">
    <text evidence="1">The sequence shown here is derived from an EMBL/GenBank/DDBJ whole genome shotgun (WGS) entry which is preliminary data.</text>
</comment>
<reference evidence="1 2" key="1">
    <citation type="submission" date="2019-02" db="EMBL/GenBank/DDBJ databases">
        <title>Genome sequencing of the rare red list fungi Phellinidium pouzarii.</title>
        <authorList>
            <person name="Buettner E."/>
            <person name="Kellner H."/>
        </authorList>
    </citation>
    <scope>NUCLEOTIDE SEQUENCE [LARGE SCALE GENOMIC DNA]</scope>
    <source>
        <strain evidence="1 2">DSM 108285</strain>
    </source>
</reference>
<gene>
    <name evidence="1" type="ORF">EW145_g360</name>
</gene>
<evidence type="ECO:0000313" key="1">
    <source>
        <dbReference type="EMBL" id="THH11920.1"/>
    </source>
</evidence>
<accession>A0A4S4LP93</accession>
<protein>
    <submittedName>
        <fullName evidence="1">Uncharacterized protein</fullName>
    </submittedName>
</protein>
<organism evidence="1 2">
    <name type="scientific">Phellinidium pouzarii</name>
    <dbReference type="NCBI Taxonomy" id="167371"/>
    <lineage>
        <taxon>Eukaryota</taxon>
        <taxon>Fungi</taxon>
        <taxon>Dikarya</taxon>
        <taxon>Basidiomycota</taxon>
        <taxon>Agaricomycotina</taxon>
        <taxon>Agaricomycetes</taxon>
        <taxon>Hymenochaetales</taxon>
        <taxon>Hymenochaetaceae</taxon>
        <taxon>Phellinidium</taxon>
    </lineage>
</organism>
<dbReference type="OrthoDB" id="3255642at2759"/>
<keyword evidence="2" id="KW-1185">Reference proteome</keyword>
<dbReference type="AlphaFoldDB" id="A0A4S4LP93"/>
<sequence length="211" mass="22993">MTLMQPVVAAYSNVSYDSLETAIFPSYFHGKCQRFSKDGQDPPGCPDPDCPVVCGTPGSLVHFYPTLRYIAFNSTRETLTDIMKTGSPAYVQVEERIKNAQLQARGGTAQAKDAGMDRAGSPLDVGDHSHAYSFGKHAHAHGRHFGTLLGRRGAFNKRPRETPSDMTLAQIVEETGSLLEKACGGNANDDTSGLPDCSWETNMKKYILSFN</sequence>
<dbReference type="EMBL" id="SGPK01000006">
    <property type="protein sequence ID" value="THH11920.1"/>
    <property type="molecule type" value="Genomic_DNA"/>
</dbReference>
<dbReference type="Proteomes" id="UP000308199">
    <property type="component" value="Unassembled WGS sequence"/>
</dbReference>
<name>A0A4S4LP93_9AGAM</name>